<evidence type="ECO:0000256" key="10">
    <source>
        <dbReference type="ARBA" id="ARBA00023012"/>
    </source>
</evidence>
<evidence type="ECO:0000256" key="7">
    <source>
        <dbReference type="ARBA" id="ARBA00022777"/>
    </source>
</evidence>
<protein>
    <recommendedName>
        <fullName evidence="2">histidine kinase</fullName>
        <ecNumber evidence="2">2.7.13.3</ecNumber>
    </recommendedName>
</protein>
<organism evidence="14 15">
    <name type="scientific">Streptomyces varsoviensis</name>
    <dbReference type="NCBI Taxonomy" id="67373"/>
    <lineage>
        <taxon>Bacteria</taxon>
        <taxon>Bacillati</taxon>
        <taxon>Actinomycetota</taxon>
        <taxon>Actinomycetes</taxon>
        <taxon>Kitasatosporales</taxon>
        <taxon>Streptomycetaceae</taxon>
        <taxon>Streptomyces</taxon>
    </lineage>
</organism>
<comment type="caution">
    <text evidence="14">The sequence shown here is derived from an EMBL/GenBank/DDBJ whole genome shotgun (WGS) entry which is preliminary data.</text>
</comment>
<feature type="non-terminal residue" evidence="14">
    <location>
        <position position="527"/>
    </location>
</feature>
<dbReference type="PANTHER" id="PTHR44936">
    <property type="entry name" value="SENSOR PROTEIN CREC"/>
    <property type="match status" value="1"/>
</dbReference>
<dbReference type="Pfam" id="PF00672">
    <property type="entry name" value="HAMP"/>
    <property type="match status" value="1"/>
</dbReference>
<feature type="region of interest" description="Disordered" evidence="11">
    <location>
        <begin position="1"/>
        <end position="47"/>
    </location>
</feature>
<evidence type="ECO:0000259" key="13">
    <source>
        <dbReference type="PROSITE" id="PS50906"/>
    </source>
</evidence>
<keyword evidence="15" id="KW-1185">Reference proteome</keyword>
<keyword evidence="3" id="KW-0597">Phosphoprotein</keyword>
<dbReference type="Gene3D" id="6.10.340.10">
    <property type="match status" value="1"/>
</dbReference>
<name>A0ABR5IW16_9ACTN</name>
<evidence type="ECO:0000256" key="9">
    <source>
        <dbReference type="ARBA" id="ARBA00022989"/>
    </source>
</evidence>
<dbReference type="SMART" id="SM00304">
    <property type="entry name" value="HAMP"/>
    <property type="match status" value="1"/>
</dbReference>
<evidence type="ECO:0000256" key="3">
    <source>
        <dbReference type="ARBA" id="ARBA00022553"/>
    </source>
</evidence>
<sequence length="527" mass="56768">MRRSRASAAEQARGNFTPPPRAAASYADARDPRAAFEPPAAGGRRSPRDWRVATRLNTILLLPALVALVFGGLGIKSSLDTWRQAGDAERTARLVRAAAAYGHALLDERDRGAEPLLTGESDNRAIRESRNATDAAKKNFDRYAAEAPGTPGLRRRLAAFSEAEKALPKLRESAYRGAAAGGTRTEDGYTAVQRPLMELANELASYPGDITAYGQTVHAISLAESAASLQRSLGAHLLVRPGPSDKDREAQLAAFGAGRYLERVALGEYTSGSAEGDVKRLRDTLAGKGRTDERDKIADAISAERAGGSGATPTSWFDASTRTFDAYRSIEEGLAGDALAAARQTTSDALRDAVVNAAVVVLALLLALVIAGLMGRSMSRSTRRLRDAAFEVAEQRLPATVDQLSRTEPGRVDTRVAPVPVTTRDEIGEVARAFDQVHREAVRLAAEQALLRSNIDTIFANLSRRNQHLIEGQLSVISGLESTEADPSRLESLFRLDHLATRLRRNGENLLVLSGEEPGRRWDRPGP</sequence>
<evidence type="ECO:0000256" key="5">
    <source>
        <dbReference type="ARBA" id="ARBA00022692"/>
    </source>
</evidence>
<evidence type="ECO:0000256" key="2">
    <source>
        <dbReference type="ARBA" id="ARBA00012438"/>
    </source>
</evidence>
<evidence type="ECO:0000313" key="14">
    <source>
        <dbReference type="EMBL" id="KOG85327.1"/>
    </source>
</evidence>
<dbReference type="InterPro" id="IPR003660">
    <property type="entry name" value="HAMP_dom"/>
</dbReference>
<dbReference type="InterPro" id="IPR050980">
    <property type="entry name" value="2C_sensor_his_kinase"/>
</dbReference>
<dbReference type="Pfam" id="PF08376">
    <property type="entry name" value="NIT"/>
    <property type="match status" value="1"/>
</dbReference>
<keyword evidence="5 12" id="KW-0812">Transmembrane</keyword>
<keyword evidence="12" id="KW-0472">Membrane</keyword>
<feature type="transmembrane region" description="Helical" evidence="12">
    <location>
        <begin position="353"/>
        <end position="374"/>
    </location>
</feature>
<evidence type="ECO:0000313" key="15">
    <source>
        <dbReference type="Proteomes" id="UP000037020"/>
    </source>
</evidence>
<reference evidence="14 15" key="1">
    <citation type="submission" date="2015-07" db="EMBL/GenBank/DDBJ databases">
        <authorList>
            <person name="Ju K.-S."/>
            <person name="Doroghazi J.R."/>
            <person name="Metcalf W.W."/>
        </authorList>
    </citation>
    <scope>NUCLEOTIDE SEQUENCE [LARGE SCALE GENOMIC DNA]</scope>
    <source>
        <strain evidence="14 15">NRRL B-3589</strain>
    </source>
</reference>
<dbReference type="Proteomes" id="UP000037020">
    <property type="component" value="Unassembled WGS sequence"/>
</dbReference>
<dbReference type="EMBL" id="LGUT01003496">
    <property type="protein sequence ID" value="KOG85327.1"/>
    <property type="molecule type" value="Genomic_DNA"/>
</dbReference>
<dbReference type="CDD" id="cd06225">
    <property type="entry name" value="HAMP"/>
    <property type="match status" value="1"/>
</dbReference>
<feature type="compositionally biased region" description="Low complexity" evidence="11">
    <location>
        <begin position="1"/>
        <end position="13"/>
    </location>
</feature>
<proteinExistence type="predicted"/>
<evidence type="ECO:0000256" key="4">
    <source>
        <dbReference type="ARBA" id="ARBA00022679"/>
    </source>
</evidence>
<keyword evidence="6" id="KW-0547">Nucleotide-binding</keyword>
<feature type="domain" description="NIT" evidence="13">
    <location>
        <begin position="96"/>
        <end position="345"/>
    </location>
</feature>
<keyword evidence="9 12" id="KW-1133">Transmembrane helix</keyword>
<accession>A0ABR5IW16</accession>
<comment type="catalytic activity">
    <reaction evidence="1">
        <text>ATP + protein L-histidine = ADP + protein N-phospho-L-histidine.</text>
        <dbReference type="EC" id="2.7.13.3"/>
    </reaction>
</comment>
<dbReference type="InterPro" id="IPR013587">
    <property type="entry name" value="Nitrate/nitrite_sensing"/>
</dbReference>
<keyword evidence="7" id="KW-0418">Kinase</keyword>
<evidence type="ECO:0000256" key="6">
    <source>
        <dbReference type="ARBA" id="ARBA00022741"/>
    </source>
</evidence>
<dbReference type="PROSITE" id="PS50906">
    <property type="entry name" value="NIT"/>
    <property type="match status" value="1"/>
</dbReference>
<keyword evidence="8" id="KW-0067">ATP-binding</keyword>
<feature type="transmembrane region" description="Helical" evidence="12">
    <location>
        <begin position="54"/>
        <end position="75"/>
    </location>
</feature>
<gene>
    <name evidence="14" type="ORF">ADK38_37305</name>
</gene>
<keyword evidence="4" id="KW-0808">Transferase</keyword>
<evidence type="ECO:0000256" key="12">
    <source>
        <dbReference type="SAM" id="Phobius"/>
    </source>
</evidence>
<evidence type="ECO:0000256" key="1">
    <source>
        <dbReference type="ARBA" id="ARBA00000085"/>
    </source>
</evidence>
<dbReference type="PANTHER" id="PTHR44936:SF9">
    <property type="entry name" value="SENSOR PROTEIN CREC"/>
    <property type="match status" value="1"/>
</dbReference>
<evidence type="ECO:0000256" key="11">
    <source>
        <dbReference type="SAM" id="MobiDB-lite"/>
    </source>
</evidence>
<dbReference type="EC" id="2.7.13.3" evidence="2"/>
<keyword evidence="10" id="KW-0902">Two-component regulatory system</keyword>
<evidence type="ECO:0000256" key="8">
    <source>
        <dbReference type="ARBA" id="ARBA00022840"/>
    </source>
</evidence>
<dbReference type="InterPro" id="IPR010910">
    <property type="entry name" value="Nitrate/nitrite_sensing_bac"/>
</dbReference>